<accession>A0AAF3F8E6</accession>
<dbReference type="AlphaFoldDB" id="A0AAF3F8E6"/>
<sequence>MSRLLSLVLLIATVFVVCQAILPNSPSSDEAPQPNNLLVCEGNCTVASCNACCSGFGSVGLYSEVYISGFLVYWGDSVKLNYGNCLEDSPYGATCENIRNKSLKFFMKFVSTMLTAHRYMSFIKMLNAVMSNHNEQNHTPKEYAEQAR</sequence>
<evidence type="ECO:0000256" key="1">
    <source>
        <dbReference type="SAM" id="SignalP"/>
    </source>
</evidence>
<feature type="chain" id="PRO_5042191383" evidence="1">
    <location>
        <begin position="21"/>
        <end position="148"/>
    </location>
</feature>
<dbReference type="WBParaSite" id="MBELARI_LOCUS21906">
    <property type="protein sequence ID" value="MBELARI_LOCUS21906"/>
    <property type="gene ID" value="MBELARI_LOCUS21906"/>
</dbReference>
<protein>
    <submittedName>
        <fullName evidence="3">Uncharacterized protein</fullName>
    </submittedName>
</protein>
<keyword evidence="1" id="KW-0732">Signal</keyword>
<reference evidence="3" key="1">
    <citation type="submission" date="2024-02" db="UniProtKB">
        <authorList>
            <consortium name="WormBaseParasite"/>
        </authorList>
    </citation>
    <scope>IDENTIFICATION</scope>
</reference>
<name>A0AAF3F8E6_9BILA</name>
<proteinExistence type="predicted"/>
<feature type="signal peptide" evidence="1">
    <location>
        <begin position="1"/>
        <end position="20"/>
    </location>
</feature>
<organism evidence="2 3">
    <name type="scientific">Mesorhabditis belari</name>
    <dbReference type="NCBI Taxonomy" id="2138241"/>
    <lineage>
        <taxon>Eukaryota</taxon>
        <taxon>Metazoa</taxon>
        <taxon>Ecdysozoa</taxon>
        <taxon>Nematoda</taxon>
        <taxon>Chromadorea</taxon>
        <taxon>Rhabditida</taxon>
        <taxon>Rhabditina</taxon>
        <taxon>Rhabditomorpha</taxon>
        <taxon>Rhabditoidea</taxon>
        <taxon>Rhabditidae</taxon>
        <taxon>Mesorhabditinae</taxon>
        <taxon>Mesorhabditis</taxon>
    </lineage>
</organism>
<evidence type="ECO:0000313" key="2">
    <source>
        <dbReference type="Proteomes" id="UP000887575"/>
    </source>
</evidence>
<evidence type="ECO:0000313" key="3">
    <source>
        <dbReference type="WBParaSite" id="MBELARI_LOCUS21906"/>
    </source>
</evidence>
<dbReference type="Proteomes" id="UP000887575">
    <property type="component" value="Unassembled WGS sequence"/>
</dbReference>
<keyword evidence="2" id="KW-1185">Reference proteome</keyword>